<evidence type="ECO:0000313" key="2">
    <source>
        <dbReference type="EMBL" id="PIW17320.1"/>
    </source>
</evidence>
<dbReference type="EMBL" id="PFFQ01000024">
    <property type="protein sequence ID" value="PIW17320.1"/>
    <property type="molecule type" value="Genomic_DNA"/>
</dbReference>
<feature type="region of interest" description="Disordered" evidence="1">
    <location>
        <begin position="1"/>
        <end position="20"/>
    </location>
</feature>
<protein>
    <submittedName>
        <fullName evidence="2">Portal protein</fullName>
    </submittedName>
</protein>
<dbReference type="AlphaFoldDB" id="A0A2M7G5M5"/>
<reference evidence="2 3" key="1">
    <citation type="submission" date="2017-09" db="EMBL/GenBank/DDBJ databases">
        <title>Depth-based differentiation of microbial function through sediment-hosted aquifers and enrichment of novel symbionts in the deep terrestrial subsurface.</title>
        <authorList>
            <person name="Probst A.J."/>
            <person name="Ladd B."/>
            <person name="Jarett J.K."/>
            <person name="Geller-Mcgrath D.E."/>
            <person name="Sieber C.M."/>
            <person name="Emerson J.B."/>
            <person name="Anantharaman K."/>
            <person name="Thomas B.C."/>
            <person name="Malmstrom R."/>
            <person name="Stieglmeier M."/>
            <person name="Klingl A."/>
            <person name="Woyke T."/>
            <person name="Ryan C.M."/>
            <person name="Banfield J.F."/>
        </authorList>
    </citation>
    <scope>NUCLEOTIDE SEQUENCE [LARGE SCALE GENOMIC DNA]</scope>
    <source>
        <strain evidence="2">CG17_big_fil_post_rev_8_21_14_2_50_48_46</strain>
    </source>
</reference>
<dbReference type="Pfam" id="PF06074">
    <property type="entry name" value="Portal_Mu"/>
    <property type="match status" value="1"/>
</dbReference>
<feature type="compositionally biased region" description="Pro residues" evidence="1">
    <location>
        <begin position="386"/>
        <end position="398"/>
    </location>
</feature>
<sequence>MTDTEAKTTRPELNEIASTNDGRDITRGFVEALHYLSPTDKVLQQAGGLESYEELLKDDQVSATFAQRRNAVLARPWTVTPGGTKRQDKLAAKLVQETLKALPWDTITDHMLYARLYGYAVAEVMWVVNSLVKISDIRVRDRRRFVFAPDNSLKMLTHRNPNGEVLPDRKFWVSSVGASHNDEPYGLGLGHALYWPVFFKRNGARFWAKFMEKFASPTAMGTFPAGASDSERQKLLGAVRAVAMDSGIIIPEGTQIQLLEATRGGNASYGEWLHYWDSAIAKVILGQTMTTEDGSSYSQATVHYAVRQDLVKADADLVSQTANSSWVRWLVDYNFAGAAYPQVWRDMEDAEDLEQRSTRDKTLFDMGFKLTPEAVTRIYGDDYEPIEPPQPETKPDPIPAKQEQTAPALAEGDEIDLTPSPVEPLANALDQQSAPAWRKILDHIQQLVNSAPDLPTLRDALLNAYAELPGDELGDVMALAMLTAELAGRYDVEQESADD</sequence>
<feature type="region of interest" description="Disordered" evidence="1">
    <location>
        <begin position="381"/>
        <end position="408"/>
    </location>
</feature>
<dbReference type="Proteomes" id="UP000231019">
    <property type="component" value="Unassembled WGS sequence"/>
</dbReference>
<proteinExistence type="predicted"/>
<organism evidence="2 3">
    <name type="scientific">bacterium (Candidatus Blackallbacteria) CG17_big_fil_post_rev_8_21_14_2_50_48_46</name>
    <dbReference type="NCBI Taxonomy" id="2014261"/>
    <lineage>
        <taxon>Bacteria</taxon>
        <taxon>Candidatus Blackallbacteria</taxon>
    </lineage>
</organism>
<feature type="compositionally biased region" description="Basic and acidic residues" evidence="1">
    <location>
        <begin position="1"/>
        <end position="13"/>
    </location>
</feature>
<dbReference type="InterPro" id="IPR009279">
    <property type="entry name" value="Portal_Mu"/>
</dbReference>
<name>A0A2M7G5M5_9BACT</name>
<accession>A0A2M7G5M5</accession>
<evidence type="ECO:0000256" key="1">
    <source>
        <dbReference type="SAM" id="MobiDB-lite"/>
    </source>
</evidence>
<comment type="caution">
    <text evidence="2">The sequence shown here is derived from an EMBL/GenBank/DDBJ whole genome shotgun (WGS) entry which is preliminary data.</text>
</comment>
<gene>
    <name evidence="2" type="ORF">COW36_09085</name>
</gene>
<evidence type="ECO:0000313" key="3">
    <source>
        <dbReference type="Proteomes" id="UP000231019"/>
    </source>
</evidence>